<proteinExistence type="predicted"/>
<evidence type="ECO:0000313" key="6">
    <source>
        <dbReference type="EMBL" id="GAA1904665.1"/>
    </source>
</evidence>
<dbReference type="SUPFAM" id="SSF46785">
    <property type="entry name" value="Winged helix' DNA-binding domain"/>
    <property type="match status" value="1"/>
</dbReference>
<organism evidence="6 7">
    <name type="scientific">Nocardioides lentus</name>
    <dbReference type="NCBI Taxonomy" id="338077"/>
    <lineage>
        <taxon>Bacteria</taxon>
        <taxon>Bacillati</taxon>
        <taxon>Actinomycetota</taxon>
        <taxon>Actinomycetes</taxon>
        <taxon>Propionibacteriales</taxon>
        <taxon>Nocardioidaceae</taxon>
        <taxon>Nocardioides</taxon>
    </lineage>
</organism>
<dbReference type="Pfam" id="PF01638">
    <property type="entry name" value="HxlR"/>
    <property type="match status" value="1"/>
</dbReference>
<dbReference type="Proteomes" id="UP001501612">
    <property type="component" value="Unassembled WGS sequence"/>
</dbReference>
<evidence type="ECO:0000259" key="5">
    <source>
        <dbReference type="PROSITE" id="PS51118"/>
    </source>
</evidence>
<evidence type="ECO:0000256" key="4">
    <source>
        <dbReference type="SAM" id="MobiDB-lite"/>
    </source>
</evidence>
<dbReference type="PANTHER" id="PTHR33204">
    <property type="entry name" value="TRANSCRIPTIONAL REGULATOR, MARR FAMILY"/>
    <property type="match status" value="1"/>
</dbReference>
<dbReference type="CDD" id="cd00090">
    <property type="entry name" value="HTH_ARSR"/>
    <property type="match status" value="1"/>
</dbReference>
<dbReference type="InterPro" id="IPR011991">
    <property type="entry name" value="ArsR-like_HTH"/>
</dbReference>
<dbReference type="RefSeq" id="WP_344002334.1">
    <property type="nucleotide sequence ID" value="NZ_BAAAMY010000001.1"/>
</dbReference>
<keyword evidence="2" id="KW-0238">DNA-binding</keyword>
<name>A0ABP5A901_9ACTN</name>
<protein>
    <recommendedName>
        <fullName evidence="5">HTH hxlR-type domain-containing protein</fullName>
    </recommendedName>
</protein>
<feature type="region of interest" description="Disordered" evidence="4">
    <location>
        <begin position="138"/>
        <end position="169"/>
    </location>
</feature>
<dbReference type="PROSITE" id="PS51118">
    <property type="entry name" value="HTH_HXLR"/>
    <property type="match status" value="1"/>
</dbReference>
<feature type="domain" description="HTH hxlR-type" evidence="5">
    <location>
        <begin position="12"/>
        <end position="106"/>
    </location>
</feature>
<evidence type="ECO:0000256" key="2">
    <source>
        <dbReference type="ARBA" id="ARBA00023125"/>
    </source>
</evidence>
<dbReference type="InterPro" id="IPR036390">
    <property type="entry name" value="WH_DNA-bd_sf"/>
</dbReference>
<dbReference type="InterPro" id="IPR002577">
    <property type="entry name" value="HTH_HxlR"/>
</dbReference>
<keyword evidence="7" id="KW-1185">Reference proteome</keyword>
<reference evidence="7" key="1">
    <citation type="journal article" date="2019" name="Int. J. Syst. Evol. Microbiol.">
        <title>The Global Catalogue of Microorganisms (GCM) 10K type strain sequencing project: providing services to taxonomists for standard genome sequencing and annotation.</title>
        <authorList>
            <consortium name="The Broad Institute Genomics Platform"/>
            <consortium name="The Broad Institute Genome Sequencing Center for Infectious Disease"/>
            <person name="Wu L."/>
            <person name="Ma J."/>
        </authorList>
    </citation>
    <scope>NUCLEOTIDE SEQUENCE [LARGE SCALE GENOMIC DNA]</scope>
    <source>
        <strain evidence="7">JCM 14046</strain>
    </source>
</reference>
<dbReference type="Gene3D" id="1.10.10.10">
    <property type="entry name" value="Winged helix-like DNA-binding domain superfamily/Winged helix DNA-binding domain"/>
    <property type="match status" value="1"/>
</dbReference>
<sequence>MALGVDYAAQQCAVARTLEVVGGRWTMLIVRDCFFGVRRFSDLREHLGVSRAVLSERLAQLVDDGVLARVPSGGREAYDLTPKGLALWPVLVALLAWGDEHASPGGARRLFSHAACGTDLDRAGGCPACGLAPPPHDVVMRPGPGSTGPQGPGRVSAALQQPRRLLDPV</sequence>
<dbReference type="PANTHER" id="PTHR33204:SF18">
    <property type="entry name" value="TRANSCRIPTIONAL REGULATORY PROTEIN"/>
    <property type="match status" value="1"/>
</dbReference>
<comment type="caution">
    <text evidence="6">The sequence shown here is derived from an EMBL/GenBank/DDBJ whole genome shotgun (WGS) entry which is preliminary data.</text>
</comment>
<keyword evidence="3" id="KW-0804">Transcription</keyword>
<gene>
    <name evidence="6" type="ORF">GCM10009737_01650</name>
</gene>
<keyword evidence="1" id="KW-0805">Transcription regulation</keyword>
<dbReference type="EMBL" id="BAAAMY010000001">
    <property type="protein sequence ID" value="GAA1904665.1"/>
    <property type="molecule type" value="Genomic_DNA"/>
</dbReference>
<dbReference type="InterPro" id="IPR036388">
    <property type="entry name" value="WH-like_DNA-bd_sf"/>
</dbReference>
<accession>A0ABP5A901</accession>
<evidence type="ECO:0000313" key="7">
    <source>
        <dbReference type="Proteomes" id="UP001501612"/>
    </source>
</evidence>
<evidence type="ECO:0000256" key="3">
    <source>
        <dbReference type="ARBA" id="ARBA00023163"/>
    </source>
</evidence>
<evidence type="ECO:0000256" key="1">
    <source>
        <dbReference type="ARBA" id="ARBA00023015"/>
    </source>
</evidence>